<name>A0A0B5IJ19_9ACTN</name>
<dbReference type="Proteomes" id="UP000031774">
    <property type="component" value="Plasmid pSVL1"/>
</dbReference>
<keyword evidence="2" id="KW-1185">Reference proteome</keyword>
<proteinExistence type="predicted"/>
<sequence length="207" mass="22652">MRQWQPHTENAPPKESLVNTSRAAYAVIDTARRLCPGATTVDVYNYGGTTRLDVFKADAEYDRTLPGFTVGSVRAALDGAAEAYATRAFGPRSAWPKHFTITHTGPLDVADADRTVGDHVFNGRVWTGVGEQAVQAAHDVLDYRREMGRSELMRVVFGFQYDMAARNLELATGAPKGYRLFALARSIVKHNPVSPRSAWVAAGAVTR</sequence>
<dbReference type="EMBL" id="CP010408">
    <property type="protein sequence ID" value="AJF70472.1"/>
    <property type="molecule type" value="Genomic_DNA"/>
</dbReference>
<gene>
    <name evidence="1" type="ORF">SVTN_40650</name>
</gene>
<keyword evidence="1" id="KW-0614">Plasmid</keyword>
<accession>A0A0B5IJ19</accession>
<organism evidence="1 2">
    <name type="scientific">Streptomyces vietnamensis</name>
    <dbReference type="NCBI Taxonomy" id="362257"/>
    <lineage>
        <taxon>Bacteria</taxon>
        <taxon>Bacillati</taxon>
        <taxon>Actinomycetota</taxon>
        <taxon>Actinomycetes</taxon>
        <taxon>Kitasatosporales</taxon>
        <taxon>Streptomycetaceae</taxon>
        <taxon>Streptomyces</taxon>
    </lineage>
</organism>
<evidence type="ECO:0000313" key="1">
    <source>
        <dbReference type="EMBL" id="AJF70472.1"/>
    </source>
</evidence>
<dbReference type="AlphaFoldDB" id="A0A0B5IJ19"/>
<dbReference type="HOGENOM" id="CLU_1509810_0_0_11"/>
<protein>
    <submittedName>
        <fullName evidence="1">Uncharacterized protein</fullName>
    </submittedName>
</protein>
<evidence type="ECO:0000313" key="2">
    <source>
        <dbReference type="Proteomes" id="UP000031774"/>
    </source>
</evidence>
<dbReference type="KEGG" id="svt:SVTN_40650"/>
<geneLocation type="plasmid" evidence="1 2">
    <name>pSVL1</name>
</geneLocation>
<reference evidence="1 2" key="1">
    <citation type="submission" date="2014-12" db="EMBL/GenBank/DDBJ databases">
        <title>Complete genome sequence of Streptomyces vietnamensis strain GIMV4.0001, a genetic manipulable producer of the benzoisochromanequinone antibiotic granaticin.</title>
        <authorList>
            <person name="Deng M.R."/>
            <person name="Guo J."/>
            <person name="Ma L.Y."/>
            <person name="Feng G.D."/>
            <person name="Mo C.Y."/>
            <person name="Zhu H.H."/>
        </authorList>
    </citation>
    <scope>NUCLEOTIDE SEQUENCE [LARGE SCALE GENOMIC DNA]</scope>
    <source>
        <strain evidence="2">GIMV4.0001</strain>
        <plasmid evidence="1 2">pSVL1</plasmid>
    </source>
</reference>